<dbReference type="RefSeq" id="WP_073285976.1">
    <property type="nucleotide sequence ID" value="NZ_FRCP01000009.1"/>
</dbReference>
<dbReference type="PANTHER" id="PTHR13812:SF19">
    <property type="entry name" value="KETIMINE REDUCTASE MU-CRYSTALLIN"/>
    <property type="match status" value="1"/>
</dbReference>
<dbReference type="InterPro" id="IPR023866">
    <property type="entry name" value="SbnB"/>
</dbReference>
<gene>
    <name evidence="1" type="ORF">SAMN02746066_01695</name>
</gene>
<dbReference type="OrthoDB" id="9792005at2"/>
<dbReference type="InterPro" id="IPR036291">
    <property type="entry name" value="NAD(P)-bd_dom_sf"/>
</dbReference>
<dbReference type="Gene3D" id="3.40.50.720">
    <property type="entry name" value="NAD(P)-binding Rossmann-like Domain"/>
    <property type="match status" value="1"/>
</dbReference>
<dbReference type="PANTHER" id="PTHR13812">
    <property type="entry name" value="KETIMINE REDUCTASE MU-CRYSTALLIN"/>
    <property type="match status" value="1"/>
</dbReference>
<dbReference type="Proteomes" id="UP000184038">
    <property type="component" value="Unassembled WGS sequence"/>
</dbReference>
<dbReference type="InterPro" id="IPR023401">
    <property type="entry name" value="ODC_N"/>
</dbReference>
<dbReference type="Pfam" id="PF02423">
    <property type="entry name" value="OCD_Mu_crystall"/>
    <property type="match status" value="1"/>
</dbReference>
<dbReference type="GO" id="GO:0005737">
    <property type="term" value="C:cytoplasm"/>
    <property type="evidence" value="ECO:0007669"/>
    <property type="project" value="TreeGrafter"/>
</dbReference>
<dbReference type="GO" id="GO:0019290">
    <property type="term" value="P:siderophore biosynthetic process"/>
    <property type="evidence" value="ECO:0007669"/>
    <property type="project" value="InterPro"/>
</dbReference>
<dbReference type="SUPFAM" id="SSF51735">
    <property type="entry name" value="NAD(P)-binding Rossmann-fold domains"/>
    <property type="match status" value="1"/>
</dbReference>
<dbReference type="InterPro" id="IPR003462">
    <property type="entry name" value="ODC_Mu_crystall"/>
</dbReference>
<dbReference type="NCBIfam" id="TIGR03944">
    <property type="entry name" value="dehyd_SbnB_fam"/>
    <property type="match status" value="1"/>
</dbReference>
<sequence>MRYINERDIMSLGINWSNIIDHLDKTVNYLNQNEYEQPIKPYLRYKNIQNRIIAMPAYVGGDINISGIKWIASFPDNINNGIPRAHSIVVLNNADTGQPVCIINTALLSNIRTAGVSGLFMSYYKKSRELKNIKIGIIGYGPIGKYHYAICKEVFKGDLEEIYLYDIRGINKEDIHSTKECKVTIAENWQEVYEHSDILITCTVSNEPYIDMRSKKGKLLLNISLRDYKTEAINIQEDLIIVDDWDEVCREKTDIELMHKKLGLNKECTKSIVDVVCNNCLAECDKDKTIMFNPMGMAVFDIATGNYYYNLAEKNNIGTVLE</sequence>
<keyword evidence="2" id="KW-1185">Reference proteome</keyword>
<protein>
    <submittedName>
        <fullName evidence="1">Ornithine cyclodeaminase</fullName>
    </submittedName>
</protein>
<organism evidence="1 2">
    <name type="scientific">Anaerosporobacter mobilis DSM 15930</name>
    <dbReference type="NCBI Taxonomy" id="1120996"/>
    <lineage>
        <taxon>Bacteria</taxon>
        <taxon>Bacillati</taxon>
        <taxon>Bacillota</taxon>
        <taxon>Clostridia</taxon>
        <taxon>Lachnospirales</taxon>
        <taxon>Lachnospiraceae</taxon>
        <taxon>Anaerosporobacter</taxon>
    </lineage>
</organism>
<evidence type="ECO:0000313" key="2">
    <source>
        <dbReference type="Proteomes" id="UP000184038"/>
    </source>
</evidence>
<dbReference type="EMBL" id="FRCP01000009">
    <property type="protein sequence ID" value="SHM36412.1"/>
    <property type="molecule type" value="Genomic_DNA"/>
</dbReference>
<proteinExistence type="predicted"/>
<accession>A0A1M7I6J8</accession>
<name>A0A1M7I6J8_9FIRM</name>
<reference evidence="1 2" key="1">
    <citation type="submission" date="2016-11" db="EMBL/GenBank/DDBJ databases">
        <authorList>
            <person name="Jaros S."/>
            <person name="Januszkiewicz K."/>
            <person name="Wedrychowicz H."/>
        </authorList>
    </citation>
    <scope>NUCLEOTIDE SEQUENCE [LARGE SCALE GENOMIC DNA]</scope>
    <source>
        <strain evidence="1 2">DSM 15930</strain>
    </source>
</reference>
<evidence type="ECO:0000313" key="1">
    <source>
        <dbReference type="EMBL" id="SHM36412.1"/>
    </source>
</evidence>
<dbReference type="AlphaFoldDB" id="A0A1M7I6J8"/>
<dbReference type="STRING" id="1120996.SAMN02746066_01695"/>
<dbReference type="GO" id="GO:0016639">
    <property type="term" value="F:oxidoreductase activity, acting on the CH-NH2 group of donors, NAD or NADP as acceptor"/>
    <property type="evidence" value="ECO:0007669"/>
    <property type="project" value="InterPro"/>
</dbReference>
<dbReference type="PIRSF" id="PIRSF001439">
    <property type="entry name" value="CryM"/>
    <property type="match status" value="1"/>
</dbReference>
<dbReference type="Gene3D" id="3.30.1780.10">
    <property type="entry name" value="ornithine cyclodeaminase, domain 1"/>
    <property type="match status" value="1"/>
</dbReference>